<dbReference type="EMBL" id="DQIR01064554">
    <property type="protein sequence ID" value="HDA20030.1"/>
    <property type="molecule type" value="Transcribed_RNA"/>
</dbReference>
<proteinExistence type="predicted"/>
<name>A0A480J3Z9_PIG</name>
<evidence type="ECO:0000313" key="2">
    <source>
        <dbReference type="EMBL" id="HDA43770.1"/>
    </source>
</evidence>
<sequence length="354" mass="37989">MKPESLRSGGGAGGPRSGAAQALGHVGVGQLNLAVGRAGVGELVPGVGVFQVPPQTRHLRREIVVAVFLGHDLDHMELGQQVAVGQGQLIPIQELASRHLVIILSGAGVNLLWQRRVQIVVQLLQRLGQASLKSSVALLLRIFDVGGELGEDIDARCVGFPVFRRQSGVLLRGQSLLQELLDLIHVRLHIPVEGQERRVCAGGEVVQVSGLPFQIHSGDIEHDAFQPEDHKETLGEGTVANAFPIDSSLHEELDLGVPVVPVSRRRVRHAVGARGQRPGPGRRHLCGARASAPAPVAVAAAAPRGPLRSHVYLSSFFNLFFQPGRAVPERSVSWRSHGKERSQAGTEDQGERWA</sequence>
<reference evidence="2" key="1">
    <citation type="journal article" date="2019" name="PeerJ">
        <title>Genes of the pig, Sus scrofa, reconstructed with EvidentialGene.</title>
        <authorList>
            <person name="Gilbert D.G."/>
        </authorList>
    </citation>
    <scope>NUCLEOTIDE SEQUENCE</scope>
</reference>
<protein>
    <submittedName>
        <fullName evidence="2">Chloride intracellular channel protein 5</fullName>
    </submittedName>
</protein>
<dbReference type="EMBL" id="DQIR01088294">
    <property type="protein sequence ID" value="HDA43770.1"/>
    <property type="molecule type" value="Transcribed_RNA"/>
</dbReference>
<evidence type="ECO:0000256" key="1">
    <source>
        <dbReference type="SAM" id="MobiDB-lite"/>
    </source>
</evidence>
<feature type="region of interest" description="Disordered" evidence="1">
    <location>
        <begin position="331"/>
        <end position="354"/>
    </location>
</feature>
<organism evidence="2">
    <name type="scientific">Sus scrofa</name>
    <name type="common">Pig</name>
    <dbReference type="NCBI Taxonomy" id="9823"/>
    <lineage>
        <taxon>Eukaryota</taxon>
        <taxon>Metazoa</taxon>
        <taxon>Chordata</taxon>
        <taxon>Craniata</taxon>
        <taxon>Vertebrata</taxon>
        <taxon>Euteleostomi</taxon>
        <taxon>Mammalia</taxon>
        <taxon>Eutheria</taxon>
        <taxon>Laurasiatheria</taxon>
        <taxon>Artiodactyla</taxon>
        <taxon>Suina</taxon>
        <taxon>Suidae</taxon>
        <taxon>Sus</taxon>
    </lineage>
</organism>
<accession>A0A480J3Z9</accession>
<dbReference type="AlphaFoldDB" id="A0A480J3Z9"/>